<accession>A0ABW2WH37</accession>
<proteinExistence type="predicted"/>
<comment type="caution">
    <text evidence="1">The sequence shown here is derived from an EMBL/GenBank/DDBJ whole genome shotgun (WGS) entry which is preliminary data.</text>
</comment>
<name>A0ABW2WH37_9ACTN</name>
<dbReference type="EMBL" id="JBHTEB010000001">
    <property type="protein sequence ID" value="MFD0318743.1"/>
    <property type="molecule type" value="Genomic_DNA"/>
</dbReference>
<gene>
    <name evidence="1" type="ORF">ACFQZ6_31940</name>
</gene>
<organism evidence="1 2">
    <name type="scientific">Streptomyces flavalbus</name>
    <dbReference type="NCBI Taxonomy" id="2665155"/>
    <lineage>
        <taxon>Bacteria</taxon>
        <taxon>Bacillati</taxon>
        <taxon>Actinomycetota</taxon>
        <taxon>Actinomycetes</taxon>
        <taxon>Kitasatosporales</taxon>
        <taxon>Streptomycetaceae</taxon>
        <taxon>Streptomyces</taxon>
    </lineage>
</organism>
<dbReference type="Proteomes" id="UP001597023">
    <property type="component" value="Unassembled WGS sequence"/>
</dbReference>
<keyword evidence="2" id="KW-1185">Reference proteome</keyword>
<reference evidence="2" key="1">
    <citation type="journal article" date="2019" name="Int. J. Syst. Evol. Microbiol.">
        <title>The Global Catalogue of Microorganisms (GCM) 10K type strain sequencing project: providing services to taxonomists for standard genome sequencing and annotation.</title>
        <authorList>
            <consortium name="The Broad Institute Genomics Platform"/>
            <consortium name="The Broad Institute Genome Sequencing Center for Infectious Disease"/>
            <person name="Wu L."/>
            <person name="Ma J."/>
        </authorList>
    </citation>
    <scope>NUCLEOTIDE SEQUENCE [LARGE SCALE GENOMIC DNA]</scope>
    <source>
        <strain evidence="2">CGMCC 4.7400</strain>
    </source>
</reference>
<protein>
    <submittedName>
        <fullName evidence="1">Uncharacterized protein</fullName>
    </submittedName>
</protein>
<sequence>MLRRLRAAPTSSYEGAEPVERELRIVLSEEGAEPDHVARLTGYLREELLRLDVDDVTAVPAAEPPPGTRAVDVAAVGALLVSLGTAATGLGQVATVVRQWLGRNRDETRPALRLALGDDVLEISEATDEQVAEALDLFVKRHSAVGA</sequence>
<evidence type="ECO:0000313" key="1">
    <source>
        <dbReference type="EMBL" id="MFD0318743.1"/>
    </source>
</evidence>
<dbReference type="RefSeq" id="WP_381616234.1">
    <property type="nucleotide sequence ID" value="NZ_JBHTEB010000001.1"/>
</dbReference>
<evidence type="ECO:0000313" key="2">
    <source>
        <dbReference type="Proteomes" id="UP001597023"/>
    </source>
</evidence>